<keyword evidence="5" id="KW-0548">Nucleotidyltransferase</keyword>
<evidence type="ECO:0000256" key="6">
    <source>
        <dbReference type="ARBA" id="ARBA00022722"/>
    </source>
</evidence>
<keyword evidence="7" id="KW-0479">Metal-binding</keyword>
<keyword evidence="10" id="KW-0255">Endonuclease</keyword>
<dbReference type="PROSITE" id="PS50994">
    <property type="entry name" value="INTEGRASE"/>
    <property type="match status" value="1"/>
</dbReference>
<dbReference type="InterPro" id="IPR039537">
    <property type="entry name" value="Retrotran_Ty1/copia-like"/>
</dbReference>
<evidence type="ECO:0000256" key="20">
    <source>
        <dbReference type="ARBA" id="ARBA00023268"/>
    </source>
</evidence>
<keyword evidence="18" id="KW-0917">Virion maturation</keyword>
<sequence>MTEKSTDIKDINIPLLDGTNFGHWHMRMKIHLRSKDLIDVCEKPPPDDASTHAVNKWSKASYEAINLITTRLTERVFREVVNVITIEKANLLWAKIEDQYASKRAVNRGRVWMDWQRSFYDGNLQNYIDTCRKLMMELDAVSIVVPAELLSYSLLGKLGGDTKLHQFVENLTLNEDIIEKPEKILTRLQDLAHLYNTDTMPQTTSPTALLTNVEEPHKIVYYCAKGKHNMKCVTHKKEDCWSENPHLRPLRREKKRRHFDATAHLTVAQALVTTSVSSQPKVNQLILDCGATHHMFNSLEPFLNTPRSTSIHVGTGDTNSKLSAVGIGTVKILNHNNTLTLKECLYVPNLKCNLISLLELFKEQLTLNRKGDVFSLNSNGKEIMHGKIINKLMVINYTIPKTLLTNQIDNLWHNRLGHPAATILKQLGLPTPQDNCVVCETNKAHKQPFNNHFEPAFSTLDCVHMDVVGPINPASISGKRYFLTIVDQSSSFKIVKFLQKKSEVFENFQAVKITMENTQDRKLKKLVSDRGGEFLNNDFKELSNKCGFTHILAPPETPQHNAFAERANRTILEKARCLLGNSNLPANFWADAVNTAVLLSNLSPTASRGNLSPHFLWTGTPAKLSRLRTFGCRAVVYNLSRQIRWKLDPPGQPGIFIGYDNNNTAYRILRLNDLKVSITHHATFNEKVFPSISQINTCDTFTVPNEETTPYNNSQTIALHDQTEAELSPELVDEIQLEEGTTVTTGQEEGDDTTINQTQAPRLKIIGPRHPTLITADLNNLNILPYKRRPLALLTTSNDTPQTYRSALKSEDHLLWQEAINKELNSMHLLKVWDVVELHEDYKLVGTTWVFKIKRDELNKPIEYKARLCAQGFTQSMGVDFNKTYAPTGRLNSLRTLTAFACVNKLQFHQIDIRSAFLNAELSETVYLAVPQGVQLDKKKFCLRLNKAIYGLRQAPLAWYERLKNWLILAKFSVCTLDPCVFYRAGSTPVWLYVHVDDIGIFSKDASLFKAEIGKEFDIKNIGEADLMLGIKIRQTENGISLDQQHFTEALLEQYGMEACKAMTTPLTPNEHLCPATDEELAAFKKIKMNYRSAIGSINYLSTATRPDLSFAVSTLSQYLERPGIKHWQAFLHVLKYLRGSFDKGLYYPSGKSNGVTAFSDADWGNCRVTRRSTTGYLARFYNCLILWKTRKQPQWCKEAKLFAFTEPILIFEDNQSCIKTANGDCNLNNKRMKHVDIQLHFIKEAIQNDLIRLHYTPSTEMLADFLTKSVNRTLLENSLRALNLLQLGVRGDEEISTQRGLD</sequence>
<dbReference type="InterPro" id="IPR043502">
    <property type="entry name" value="DNA/RNA_pol_sf"/>
</dbReference>
<keyword evidence="17" id="KW-0239">DNA-directed DNA polymerase</keyword>
<evidence type="ECO:0000256" key="5">
    <source>
        <dbReference type="ARBA" id="ARBA00022695"/>
    </source>
</evidence>
<name>A0A9Q3CX01_9BASI</name>
<dbReference type="GO" id="GO:0003887">
    <property type="term" value="F:DNA-directed DNA polymerase activity"/>
    <property type="evidence" value="ECO:0007669"/>
    <property type="project" value="UniProtKB-KW"/>
</dbReference>
<keyword evidence="8" id="KW-0547">Nucleotide-binding</keyword>
<dbReference type="SUPFAM" id="SSF56672">
    <property type="entry name" value="DNA/RNA polymerases"/>
    <property type="match status" value="1"/>
</dbReference>
<keyword evidence="11" id="KW-0378">Hydrolase</keyword>
<evidence type="ECO:0000256" key="9">
    <source>
        <dbReference type="ARBA" id="ARBA00022750"/>
    </source>
</evidence>
<evidence type="ECO:0000256" key="18">
    <source>
        <dbReference type="ARBA" id="ARBA00023113"/>
    </source>
</evidence>
<dbReference type="InterPro" id="IPR012337">
    <property type="entry name" value="RNaseH-like_sf"/>
</dbReference>
<proteinExistence type="predicted"/>
<evidence type="ECO:0000256" key="2">
    <source>
        <dbReference type="ARBA" id="ARBA00022578"/>
    </source>
</evidence>
<dbReference type="GO" id="GO:0005634">
    <property type="term" value="C:nucleus"/>
    <property type="evidence" value="ECO:0007669"/>
    <property type="project" value="UniProtKB-ARBA"/>
</dbReference>
<dbReference type="GO" id="GO:0046872">
    <property type="term" value="F:metal ion binding"/>
    <property type="evidence" value="ECO:0007669"/>
    <property type="project" value="UniProtKB-KW"/>
</dbReference>
<dbReference type="Pfam" id="PF25597">
    <property type="entry name" value="SH3_retrovirus"/>
    <property type="match status" value="1"/>
</dbReference>
<dbReference type="Pfam" id="PF07727">
    <property type="entry name" value="RVT_2"/>
    <property type="match status" value="1"/>
</dbReference>
<dbReference type="GO" id="GO:0005524">
    <property type="term" value="F:ATP binding"/>
    <property type="evidence" value="ECO:0007669"/>
    <property type="project" value="UniProtKB-KW"/>
</dbReference>
<keyword evidence="19" id="KW-0233">DNA recombination</keyword>
<keyword evidence="17" id="KW-0808">Transferase</keyword>
<keyword evidence="16" id="KW-0695">RNA-directed DNA polymerase</keyword>
<dbReference type="CDD" id="cd09272">
    <property type="entry name" value="RNase_HI_RT_Ty1"/>
    <property type="match status" value="1"/>
</dbReference>
<dbReference type="PANTHER" id="PTHR42648">
    <property type="entry name" value="TRANSPOSASE, PUTATIVE-RELATED"/>
    <property type="match status" value="1"/>
</dbReference>
<keyword evidence="9" id="KW-0064">Aspartyl protease</keyword>
<dbReference type="Pfam" id="PF22936">
    <property type="entry name" value="Pol_BBD"/>
    <property type="match status" value="1"/>
</dbReference>
<protein>
    <recommendedName>
        <fullName evidence="23">Integrase catalytic domain-containing protein</fullName>
    </recommendedName>
</protein>
<evidence type="ECO:0000256" key="21">
    <source>
        <dbReference type="ARBA" id="ARBA00048173"/>
    </source>
</evidence>
<comment type="function">
    <text evidence="1">The aspartyl protease (PR) mediates the proteolytic cleavages of the Gag and Gag-Pol polyproteins after assembly of the VLP.</text>
</comment>
<evidence type="ECO:0000256" key="17">
    <source>
        <dbReference type="ARBA" id="ARBA00022932"/>
    </source>
</evidence>
<evidence type="ECO:0000256" key="4">
    <source>
        <dbReference type="ARBA" id="ARBA00022670"/>
    </source>
</evidence>
<keyword evidence="4" id="KW-0645">Protease</keyword>
<evidence type="ECO:0000256" key="16">
    <source>
        <dbReference type="ARBA" id="ARBA00022918"/>
    </source>
</evidence>
<gene>
    <name evidence="24" type="ORF">O181_030063</name>
</gene>
<dbReference type="PANTHER" id="PTHR42648:SF11">
    <property type="entry name" value="TRANSPOSON TY4-P GAG-POL POLYPROTEIN"/>
    <property type="match status" value="1"/>
</dbReference>
<dbReference type="EMBL" id="AVOT02010537">
    <property type="protein sequence ID" value="MBW0490348.1"/>
    <property type="molecule type" value="Genomic_DNA"/>
</dbReference>
<dbReference type="InterPro" id="IPR001584">
    <property type="entry name" value="Integrase_cat-core"/>
</dbReference>
<evidence type="ECO:0000256" key="12">
    <source>
        <dbReference type="ARBA" id="ARBA00022840"/>
    </source>
</evidence>
<keyword evidence="6" id="KW-0540">Nuclease</keyword>
<evidence type="ECO:0000256" key="13">
    <source>
        <dbReference type="ARBA" id="ARBA00022842"/>
    </source>
</evidence>
<evidence type="ECO:0000256" key="3">
    <source>
        <dbReference type="ARBA" id="ARBA00022612"/>
    </source>
</evidence>
<evidence type="ECO:0000313" key="24">
    <source>
        <dbReference type="EMBL" id="MBW0490348.1"/>
    </source>
</evidence>
<keyword evidence="2" id="KW-0815">Transposition</keyword>
<evidence type="ECO:0000256" key="7">
    <source>
        <dbReference type="ARBA" id="ARBA00022723"/>
    </source>
</evidence>
<organism evidence="24 25">
    <name type="scientific">Austropuccinia psidii MF-1</name>
    <dbReference type="NCBI Taxonomy" id="1389203"/>
    <lineage>
        <taxon>Eukaryota</taxon>
        <taxon>Fungi</taxon>
        <taxon>Dikarya</taxon>
        <taxon>Basidiomycota</taxon>
        <taxon>Pucciniomycotina</taxon>
        <taxon>Pucciniomycetes</taxon>
        <taxon>Pucciniales</taxon>
        <taxon>Sphaerophragmiaceae</taxon>
        <taxon>Austropuccinia</taxon>
    </lineage>
</organism>
<evidence type="ECO:0000256" key="22">
    <source>
        <dbReference type="ARBA" id="ARBA00049244"/>
    </source>
</evidence>
<comment type="caution">
    <text evidence="24">The sequence shown here is derived from an EMBL/GenBank/DDBJ whole genome shotgun (WGS) entry which is preliminary data.</text>
</comment>
<keyword evidence="3" id="KW-1188">Viral release from host cell</keyword>
<dbReference type="InterPro" id="IPR013103">
    <property type="entry name" value="RVT_2"/>
</dbReference>
<dbReference type="Proteomes" id="UP000765509">
    <property type="component" value="Unassembled WGS sequence"/>
</dbReference>
<evidence type="ECO:0000256" key="11">
    <source>
        <dbReference type="ARBA" id="ARBA00022801"/>
    </source>
</evidence>
<dbReference type="GO" id="GO:0003723">
    <property type="term" value="F:RNA binding"/>
    <property type="evidence" value="ECO:0007669"/>
    <property type="project" value="UniProtKB-KW"/>
</dbReference>
<dbReference type="GO" id="GO:0004519">
    <property type="term" value="F:endonuclease activity"/>
    <property type="evidence" value="ECO:0007669"/>
    <property type="project" value="UniProtKB-KW"/>
</dbReference>
<evidence type="ECO:0000256" key="10">
    <source>
        <dbReference type="ARBA" id="ARBA00022759"/>
    </source>
</evidence>
<dbReference type="OrthoDB" id="7691805at2759"/>
<dbReference type="GO" id="GO:0006310">
    <property type="term" value="P:DNA recombination"/>
    <property type="evidence" value="ECO:0007669"/>
    <property type="project" value="UniProtKB-KW"/>
</dbReference>
<comment type="catalytic activity">
    <reaction evidence="22">
        <text>DNA(n) + a 2'-deoxyribonucleoside 5'-triphosphate = DNA(n+1) + diphosphate</text>
        <dbReference type="Rhea" id="RHEA:22508"/>
        <dbReference type="Rhea" id="RHEA-COMP:17339"/>
        <dbReference type="Rhea" id="RHEA-COMP:17340"/>
        <dbReference type="ChEBI" id="CHEBI:33019"/>
        <dbReference type="ChEBI" id="CHEBI:61560"/>
        <dbReference type="ChEBI" id="CHEBI:173112"/>
        <dbReference type="EC" id="2.7.7.7"/>
    </reaction>
</comment>
<evidence type="ECO:0000256" key="15">
    <source>
        <dbReference type="ARBA" id="ARBA00022908"/>
    </source>
</evidence>
<evidence type="ECO:0000313" key="25">
    <source>
        <dbReference type="Proteomes" id="UP000765509"/>
    </source>
</evidence>
<dbReference type="Gene3D" id="3.30.420.10">
    <property type="entry name" value="Ribonuclease H-like superfamily/Ribonuclease H"/>
    <property type="match status" value="1"/>
</dbReference>
<evidence type="ECO:0000256" key="8">
    <source>
        <dbReference type="ARBA" id="ARBA00022741"/>
    </source>
</evidence>
<keyword evidence="25" id="KW-1185">Reference proteome</keyword>
<dbReference type="SUPFAM" id="SSF53098">
    <property type="entry name" value="Ribonuclease H-like"/>
    <property type="match status" value="1"/>
</dbReference>
<keyword evidence="20" id="KW-0511">Multifunctional enzyme</keyword>
<keyword evidence="14" id="KW-0694">RNA-binding</keyword>
<keyword evidence="13" id="KW-0460">Magnesium</keyword>
<dbReference type="GO" id="GO:0006508">
    <property type="term" value="P:proteolysis"/>
    <property type="evidence" value="ECO:0007669"/>
    <property type="project" value="UniProtKB-KW"/>
</dbReference>
<dbReference type="InterPro" id="IPR057670">
    <property type="entry name" value="SH3_retrovirus"/>
</dbReference>
<evidence type="ECO:0000256" key="1">
    <source>
        <dbReference type="ARBA" id="ARBA00002180"/>
    </source>
</evidence>
<evidence type="ECO:0000256" key="19">
    <source>
        <dbReference type="ARBA" id="ARBA00023172"/>
    </source>
</evidence>
<keyword evidence="15" id="KW-0229">DNA integration</keyword>
<dbReference type="GO" id="GO:0004190">
    <property type="term" value="F:aspartic-type endopeptidase activity"/>
    <property type="evidence" value="ECO:0007669"/>
    <property type="project" value="UniProtKB-KW"/>
</dbReference>
<dbReference type="GO" id="GO:0015074">
    <property type="term" value="P:DNA integration"/>
    <property type="evidence" value="ECO:0007669"/>
    <property type="project" value="UniProtKB-KW"/>
</dbReference>
<dbReference type="GO" id="GO:0003964">
    <property type="term" value="F:RNA-directed DNA polymerase activity"/>
    <property type="evidence" value="ECO:0007669"/>
    <property type="project" value="UniProtKB-KW"/>
</dbReference>
<dbReference type="InterPro" id="IPR054722">
    <property type="entry name" value="PolX-like_BBD"/>
</dbReference>
<comment type="catalytic activity">
    <reaction evidence="21">
        <text>DNA(n) + a 2'-deoxyribonucleoside 5'-triphosphate = DNA(n+1) + diphosphate</text>
        <dbReference type="Rhea" id="RHEA:22508"/>
        <dbReference type="Rhea" id="RHEA-COMP:17339"/>
        <dbReference type="Rhea" id="RHEA-COMP:17340"/>
        <dbReference type="ChEBI" id="CHEBI:33019"/>
        <dbReference type="ChEBI" id="CHEBI:61560"/>
        <dbReference type="ChEBI" id="CHEBI:173112"/>
        <dbReference type="EC" id="2.7.7.49"/>
    </reaction>
</comment>
<keyword evidence="12" id="KW-0067">ATP-binding</keyword>
<dbReference type="Pfam" id="PF14223">
    <property type="entry name" value="Retrotran_gag_2"/>
    <property type="match status" value="1"/>
</dbReference>
<dbReference type="InterPro" id="IPR036397">
    <property type="entry name" value="RNaseH_sf"/>
</dbReference>
<reference evidence="24" key="1">
    <citation type="submission" date="2021-03" db="EMBL/GenBank/DDBJ databases">
        <title>Draft genome sequence of rust myrtle Austropuccinia psidii MF-1, a brazilian biotype.</title>
        <authorList>
            <person name="Quecine M.C."/>
            <person name="Pachon D.M.R."/>
            <person name="Bonatelli M.L."/>
            <person name="Correr F.H."/>
            <person name="Franceschini L.M."/>
            <person name="Leite T.F."/>
            <person name="Margarido G.R.A."/>
            <person name="Almeida C.A."/>
            <person name="Ferrarezi J.A."/>
            <person name="Labate C.A."/>
        </authorList>
    </citation>
    <scope>NUCLEOTIDE SEQUENCE</scope>
    <source>
        <strain evidence="24">MF-1</strain>
    </source>
</reference>
<dbReference type="GO" id="GO:0032196">
    <property type="term" value="P:transposition"/>
    <property type="evidence" value="ECO:0007669"/>
    <property type="project" value="UniProtKB-KW"/>
</dbReference>
<accession>A0A9Q3CX01</accession>
<evidence type="ECO:0000256" key="14">
    <source>
        <dbReference type="ARBA" id="ARBA00022884"/>
    </source>
</evidence>
<feature type="domain" description="Integrase catalytic" evidence="23">
    <location>
        <begin position="451"/>
        <end position="621"/>
    </location>
</feature>
<evidence type="ECO:0000259" key="23">
    <source>
        <dbReference type="PROSITE" id="PS50994"/>
    </source>
</evidence>